<sequence>MIEVFSTNVIQRSDAARLEALLAEALPGCSFNFDLEDCDRIFRIQSDRDVTEEVISLFRRHHFTCSVLS</sequence>
<gene>
    <name evidence="1" type="ORF">ECE50_004360</name>
</gene>
<evidence type="ECO:0000313" key="2">
    <source>
        <dbReference type="Proteomes" id="UP000281028"/>
    </source>
</evidence>
<dbReference type="Proteomes" id="UP000281028">
    <property type="component" value="Unassembled WGS sequence"/>
</dbReference>
<comment type="caution">
    <text evidence="1">The sequence shown here is derived from an EMBL/GenBank/DDBJ whole genome shotgun (WGS) entry which is preliminary data.</text>
</comment>
<dbReference type="EMBL" id="RIAR02000001">
    <property type="protein sequence ID" value="NSL86051.1"/>
    <property type="molecule type" value="Genomic_DNA"/>
</dbReference>
<name>A0A9Q5D6R4_9BACT</name>
<dbReference type="OrthoDB" id="1036397at2"/>
<reference evidence="1" key="1">
    <citation type="submission" date="2020-05" db="EMBL/GenBank/DDBJ databases">
        <title>Chitinophaga laudate sp. nov., isolated from a tropical peat swamp.</title>
        <authorList>
            <person name="Goh C.B.S."/>
            <person name="Lee M.S."/>
            <person name="Parimannan S."/>
            <person name="Pasbakhsh P."/>
            <person name="Yule C.M."/>
            <person name="Rajandas H."/>
            <person name="Loke S."/>
            <person name="Croft L."/>
            <person name="Tan J.B.L."/>
        </authorList>
    </citation>
    <scope>NUCLEOTIDE SEQUENCE</scope>
    <source>
        <strain evidence="1">Mgbs1</strain>
    </source>
</reference>
<organism evidence="1 2">
    <name type="scientific">Chitinophaga solisilvae</name>
    <dbReference type="NCBI Taxonomy" id="1233460"/>
    <lineage>
        <taxon>Bacteria</taxon>
        <taxon>Pseudomonadati</taxon>
        <taxon>Bacteroidota</taxon>
        <taxon>Chitinophagia</taxon>
        <taxon>Chitinophagales</taxon>
        <taxon>Chitinophagaceae</taxon>
        <taxon>Chitinophaga</taxon>
    </lineage>
</organism>
<dbReference type="RefSeq" id="WP_127034314.1">
    <property type="nucleotide sequence ID" value="NZ_JAABOK010000036.1"/>
</dbReference>
<keyword evidence="2" id="KW-1185">Reference proteome</keyword>
<evidence type="ECO:0000313" key="1">
    <source>
        <dbReference type="EMBL" id="NSL86051.1"/>
    </source>
</evidence>
<protein>
    <submittedName>
        <fullName evidence="1">Uncharacterized protein</fullName>
    </submittedName>
</protein>
<proteinExistence type="predicted"/>
<dbReference type="AlphaFoldDB" id="A0A9Q5D6R4"/>
<accession>A0A9Q5D6R4</accession>